<accession>A0A6V8NCY6</accession>
<dbReference type="PANTHER" id="PTHR43885:SF1">
    <property type="entry name" value="SUPERFAMILY HYDROLASE, PUTATIVE (AFU_ORTHOLOGUE AFUA_4G13290)-RELATED"/>
    <property type="match status" value="1"/>
</dbReference>
<dbReference type="Proteomes" id="UP000587586">
    <property type="component" value="Unassembled WGS sequence"/>
</dbReference>
<dbReference type="Pfam" id="PF00702">
    <property type="entry name" value="Hydrolase"/>
    <property type="match status" value="1"/>
</dbReference>
<dbReference type="NCBIfam" id="TIGR01549">
    <property type="entry name" value="HAD-SF-IA-v1"/>
    <property type="match status" value="1"/>
</dbReference>
<dbReference type="InterPro" id="IPR023214">
    <property type="entry name" value="HAD_sf"/>
</dbReference>
<dbReference type="RefSeq" id="WP_183363132.1">
    <property type="nucleotide sequence ID" value="NZ_BLXZ01000010.1"/>
</dbReference>
<dbReference type="PANTHER" id="PTHR43885">
    <property type="entry name" value="HALOACID DEHALOGENASE-LIKE HYDROLASE"/>
    <property type="match status" value="1"/>
</dbReference>
<protein>
    <submittedName>
        <fullName evidence="1">Haloacid dehalogenase</fullName>
    </submittedName>
</protein>
<dbReference type="Gene3D" id="3.40.50.1000">
    <property type="entry name" value="HAD superfamily/HAD-like"/>
    <property type="match status" value="1"/>
</dbReference>
<gene>
    <name evidence="1" type="ORF">GMLC_40810</name>
</gene>
<dbReference type="NCBIfam" id="TIGR01509">
    <property type="entry name" value="HAD-SF-IA-v3"/>
    <property type="match status" value="1"/>
</dbReference>
<dbReference type="AlphaFoldDB" id="A0A6V8NCY6"/>
<dbReference type="InterPro" id="IPR006439">
    <property type="entry name" value="HAD-SF_hydro_IA"/>
</dbReference>
<dbReference type="SUPFAM" id="SSF56784">
    <property type="entry name" value="HAD-like"/>
    <property type="match status" value="1"/>
</dbReference>
<dbReference type="SFLD" id="SFLDS00003">
    <property type="entry name" value="Haloacid_Dehalogenase"/>
    <property type="match status" value="1"/>
</dbReference>
<proteinExistence type="predicted"/>
<dbReference type="SFLD" id="SFLDG01129">
    <property type="entry name" value="C1.5:_HAD__Beta-PGM__Phosphata"/>
    <property type="match status" value="1"/>
</dbReference>
<comment type="caution">
    <text evidence="1">The sequence shown here is derived from an EMBL/GenBank/DDBJ whole genome shotgun (WGS) entry which is preliminary data.</text>
</comment>
<reference evidence="2" key="1">
    <citation type="submission" date="2020-06" db="EMBL/GenBank/DDBJ databases">
        <title>Draft genomic sequecing of Geomonas sp. Red745.</title>
        <authorList>
            <person name="Itoh H."/>
            <person name="Xu Z.X."/>
            <person name="Ushijima N."/>
            <person name="Masuda Y."/>
            <person name="Shiratori Y."/>
            <person name="Senoo K."/>
        </authorList>
    </citation>
    <scope>NUCLEOTIDE SEQUENCE [LARGE SCALE GENOMIC DNA]</scope>
    <source>
        <strain evidence="2">Red745</strain>
    </source>
</reference>
<sequence>MTISGRHTDILRRGHWIFDLDGTLTVAIHDFASIRAALGVPSGSDILEHLEALPLAQAELMRQKLVAIEEELAGRTEAAEGALGLVEKLHGRGARLGVLTRNTRDIALATLRRIGLEGYFSKRDVLGREEALAKPDPDGLYRLAREWGVVPNVMVMVGDYGFDLETGRAAGAATIHVDTSRTFRWPELTDIAVGSLAELALALPELPVTPCSPVRAR</sequence>
<dbReference type="EMBL" id="BLXZ01000010">
    <property type="protein sequence ID" value="GFO70502.1"/>
    <property type="molecule type" value="Genomic_DNA"/>
</dbReference>
<evidence type="ECO:0000313" key="2">
    <source>
        <dbReference type="Proteomes" id="UP000587586"/>
    </source>
</evidence>
<organism evidence="1 2">
    <name type="scientific">Geomonas limicola</name>
    <dbReference type="NCBI Taxonomy" id="2740186"/>
    <lineage>
        <taxon>Bacteria</taxon>
        <taxon>Pseudomonadati</taxon>
        <taxon>Thermodesulfobacteriota</taxon>
        <taxon>Desulfuromonadia</taxon>
        <taxon>Geobacterales</taxon>
        <taxon>Geobacteraceae</taxon>
        <taxon>Geomonas</taxon>
    </lineage>
</organism>
<evidence type="ECO:0000313" key="1">
    <source>
        <dbReference type="EMBL" id="GFO70502.1"/>
    </source>
</evidence>
<dbReference type="InterPro" id="IPR036412">
    <property type="entry name" value="HAD-like_sf"/>
</dbReference>
<dbReference type="Gene3D" id="1.10.260.80">
    <property type="match status" value="1"/>
</dbReference>
<name>A0A6V8NCY6_9BACT</name>
<keyword evidence="2" id="KW-1185">Reference proteome</keyword>